<feature type="compositionally biased region" description="Polar residues" evidence="2">
    <location>
        <begin position="541"/>
        <end position="554"/>
    </location>
</feature>
<evidence type="ECO:0000259" key="7">
    <source>
        <dbReference type="Pfam" id="PF23054"/>
    </source>
</evidence>
<dbReference type="GO" id="GO:0004521">
    <property type="term" value="F:RNA endonuclease activity"/>
    <property type="evidence" value="ECO:0007669"/>
    <property type="project" value="TreeGrafter"/>
</dbReference>
<feature type="domain" description="N4BP1 first type I KH-domain" evidence="4">
    <location>
        <begin position="18"/>
        <end position="83"/>
    </location>
</feature>
<evidence type="ECO:0000259" key="4">
    <source>
        <dbReference type="Pfam" id="PF23050"/>
    </source>
</evidence>
<dbReference type="Proteomes" id="UP000694427">
    <property type="component" value="Unplaced"/>
</dbReference>
<feature type="region of interest" description="Disordered" evidence="2">
    <location>
        <begin position="788"/>
        <end position="814"/>
    </location>
</feature>
<evidence type="ECO:0000259" key="6">
    <source>
        <dbReference type="Pfam" id="PF23053"/>
    </source>
</evidence>
<dbReference type="PANTHER" id="PTHR12876:SF28">
    <property type="entry name" value="PROTEIN KHNYN"/>
    <property type="match status" value="1"/>
</dbReference>
<dbReference type="InterPro" id="IPR056631">
    <property type="entry name" value="UBA_N4BP1"/>
</dbReference>
<feature type="compositionally biased region" description="Polar residues" evidence="2">
    <location>
        <begin position="485"/>
        <end position="502"/>
    </location>
</feature>
<dbReference type="Pfam" id="PF11977">
    <property type="entry name" value="RNase_Zc3h12a"/>
    <property type="match status" value="1"/>
</dbReference>
<dbReference type="Pfam" id="PF23054">
    <property type="entry name" value="UBA_N4BP1_C"/>
    <property type="match status" value="1"/>
</dbReference>
<accession>A0A8C1LSN1</accession>
<feature type="region of interest" description="Disordered" evidence="2">
    <location>
        <begin position="451"/>
        <end position="509"/>
    </location>
</feature>
<feature type="compositionally biased region" description="Basic and acidic residues" evidence="2">
    <location>
        <begin position="804"/>
        <end position="814"/>
    </location>
</feature>
<evidence type="ECO:0000313" key="9">
    <source>
        <dbReference type="Ensembl" id="ENSCCRP00010064448.1"/>
    </source>
</evidence>
<dbReference type="InterPro" id="IPR055498">
    <property type="entry name" value="DUF7070"/>
</dbReference>
<feature type="domain" description="N4BP1 second type I KH-domain" evidence="5">
    <location>
        <begin position="84"/>
        <end position="203"/>
    </location>
</feature>
<dbReference type="Pfam" id="PF23052">
    <property type="entry name" value="KH_N4BP1_2nd"/>
    <property type="match status" value="1"/>
</dbReference>
<protein>
    <submittedName>
        <fullName evidence="9">KH and NYN domain containing</fullName>
    </submittedName>
</protein>
<dbReference type="Gene3D" id="3.40.50.11980">
    <property type="match status" value="1"/>
</dbReference>
<organism evidence="9 10">
    <name type="scientific">Cyprinus carpio</name>
    <name type="common">Common carp</name>
    <dbReference type="NCBI Taxonomy" id="7962"/>
    <lineage>
        <taxon>Eukaryota</taxon>
        <taxon>Metazoa</taxon>
        <taxon>Chordata</taxon>
        <taxon>Craniata</taxon>
        <taxon>Vertebrata</taxon>
        <taxon>Euteleostomi</taxon>
        <taxon>Actinopterygii</taxon>
        <taxon>Neopterygii</taxon>
        <taxon>Teleostei</taxon>
        <taxon>Ostariophysi</taxon>
        <taxon>Cypriniformes</taxon>
        <taxon>Cyprinidae</taxon>
        <taxon>Cyprininae</taxon>
        <taxon>Cyprinus</taxon>
    </lineage>
</organism>
<reference evidence="9" key="1">
    <citation type="submission" date="2025-08" db="UniProtKB">
        <authorList>
            <consortium name="Ensembl"/>
        </authorList>
    </citation>
    <scope>IDENTIFICATION</scope>
</reference>
<feature type="region of interest" description="Disordered" evidence="2">
    <location>
        <begin position="541"/>
        <end position="565"/>
    </location>
</feature>
<dbReference type="FunFam" id="3.40.50.11980:FF:000001">
    <property type="entry name" value="ZC3H12A isoform 1"/>
    <property type="match status" value="1"/>
</dbReference>
<feature type="compositionally biased region" description="Polar residues" evidence="2">
    <location>
        <begin position="273"/>
        <end position="287"/>
    </location>
</feature>
<feature type="compositionally biased region" description="Polar residues" evidence="2">
    <location>
        <begin position="298"/>
        <end position="312"/>
    </location>
</feature>
<feature type="domain" description="DUF7070" evidence="8">
    <location>
        <begin position="404"/>
        <end position="451"/>
    </location>
</feature>
<keyword evidence="10" id="KW-1185">Reference proteome</keyword>
<feature type="region of interest" description="Disordered" evidence="2">
    <location>
        <begin position="271"/>
        <end position="312"/>
    </location>
</feature>
<feature type="domain" description="N4BP1 UBA-like" evidence="6">
    <location>
        <begin position="323"/>
        <end position="367"/>
    </location>
</feature>
<dbReference type="Ensembl" id="ENSCCRT00010070796.1">
    <property type="protein sequence ID" value="ENSCCRP00010064448.1"/>
    <property type="gene ID" value="ENSCCRG00010027517.1"/>
</dbReference>
<dbReference type="InterPro" id="IPR036612">
    <property type="entry name" value="KH_dom_type_1_sf"/>
</dbReference>
<dbReference type="PANTHER" id="PTHR12876">
    <property type="entry name" value="N4BP1-RELATED"/>
    <property type="match status" value="1"/>
</dbReference>
<dbReference type="InterPro" id="IPR021869">
    <property type="entry name" value="RNase_Zc3h12_NYN"/>
</dbReference>
<dbReference type="SUPFAM" id="SSF54791">
    <property type="entry name" value="Eukaryotic type KH-domain (KH-domain type I)"/>
    <property type="match status" value="1"/>
</dbReference>
<dbReference type="GO" id="GO:0005634">
    <property type="term" value="C:nucleus"/>
    <property type="evidence" value="ECO:0007669"/>
    <property type="project" value="TreeGrafter"/>
</dbReference>
<evidence type="ECO:0000256" key="1">
    <source>
        <dbReference type="ARBA" id="ARBA00038274"/>
    </source>
</evidence>
<dbReference type="AlphaFoldDB" id="A0A8C1LSN1"/>
<feature type="domain" description="N4BP1 C-terminal UBA" evidence="7">
    <location>
        <begin position="816"/>
        <end position="862"/>
    </location>
</feature>
<evidence type="ECO:0000256" key="2">
    <source>
        <dbReference type="SAM" id="MobiDB-lite"/>
    </source>
</evidence>
<sequence length="865" mass="95591">MALSGLTSQQMEQQEVEDEFTCAGVLRGALVALQPSVERIFGVKLSIGGEDALSAQSGLIWLQLRGTAGDVQAAKLFVKGVVNQETQQEIQFPEVLNCVFCGAKGLFMDCLIKNTSAHIVVGSQGIVLITGLAEPVVKAYSFITDLVEKYKSSQGRRTEAGLESLESRRAFKAIVESLEDRHTLDLLVLPVLVKEVLLDLVKQSGLDSYAKWDRESLIPFKGNGSWAKQRTVDEIDFGGSEGRLRSNYNAENSPSQQPVFFQQSAHHRINGTDDFSSKSSNPFSQGLTIDPTLLESPEQGSPQETESKTPSQNAVLLSAGSREDFDHLLMFFTTMGFAEDVVQAVLTRTGPKEASQLLDLIQQEQDKTGQRNRRSESQNVTGIGGEMHEALQILEASKGEPNAKEEDFVLDVLKKAAATCGYTEETVMEVCSNLPELKPHELLMQLQKQGEVNRTRGGSKKADWKIGPNSVADLDTGSGKAEAEMSTTKVDTSKPVNINGSPLSVRGPPQTTYSFETLDSEVPPMDSHVQVPPRTIRQNLDFSSPNISNQSISHKPQHGRSGAASVVTGPQRFLESLKTPFKLQLSDEPGDPMLRQIIIDGSNVAKSHGLGVFFSCRGIALAVQQFWTRGHREITVFVPQWRQKNNSNVKERQFLTELHDLGFLKYTPSREVEGKRINSYDDRFMLELAQKTKGVVVTNDNLRDLVNESPAWRDIIKKSLLQYVFAGDLFMLPDDPLGRGGPHLRDFLHKHNSSLPVPGSHSYAGASASFPHSPAVPHAHTEVLRYRDWTPGGHSRGQGSGRGPWDEGEGRQEVRERTVEETLKLQKRLVQIFPGQESVIIMILQCHPSIRDVSRLTDLILEQQE</sequence>
<feature type="region of interest" description="Disordered" evidence="2">
    <location>
        <begin position="363"/>
        <end position="386"/>
    </location>
</feature>
<name>A0A8C1LSN1_CYPCA</name>
<comment type="similarity">
    <text evidence="1">Belongs to the N4BP1 family.</text>
</comment>
<evidence type="ECO:0000259" key="8">
    <source>
        <dbReference type="Pfam" id="PF23255"/>
    </source>
</evidence>
<evidence type="ECO:0000259" key="5">
    <source>
        <dbReference type="Pfam" id="PF23052"/>
    </source>
</evidence>
<dbReference type="GO" id="GO:0003729">
    <property type="term" value="F:mRNA binding"/>
    <property type="evidence" value="ECO:0007669"/>
    <property type="project" value="TreeGrafter"/>
</dbReference>
<feature type="domain" description="RNase NYN" evidence="3">
    <location>
        <begin position="594"/>
        <end position="745"/>
    </location>
</feature>
<dbReference type="InterPro" id="IPR051101">
    <property type="entry name" value="ZC3H12/N4BP1_RNase_Reg"/>
</dbReference>
<evidence type="ECO:0000259" key="3">
    <source>
        <dbReference type="Pfam" id="PF11977"/>
    </source>
</evidence>
<dbReference type="CDD" id="cd09032">
    <property type="entry name" value="KH-I_N4BP1_like_rpt1"/>
    <property type="match status" value="1"/>
</dbReference>
<feature type="compositionally biased region" description="Basic and acidic residues" evidence="2">
    <location>
        <begin position="364"/>
        <end position="376"/>
    </location>
</feature>
<dbReference type="InterPro" id="IPR056630">
    <property type="entry name" value="KH_N4BP1_2nd"/>
</dbReference>
<evidence type="ECO:0000313" key="10">
    <source>
        <dbReference type="Proteomes" id="UP000694427"/>
    </source>
</evidence>
<reference evidence="9" key="2">
    <citation type="submission" date="2025-09" db="UniProtKB">
        <authorList>
            <consortium name="Ensembl"/>
        </authorList>
    </citation>
    <scope>IDENTIFICATION</scope>
</reference>
<dbReference type="InterPro" id="IPR056578">
    <property type="entry name" value="UBA_N4BP1_C"/>
</dbReference>
<dbReference type="Pfam" id="PF23050">
    <property type="entry name" value="KH_N4BP1_1st"/>
    <property type="match status" value="1"/>
</dbReference>
<dbReference type="InterPro" id="IPR056629">
    <property type="entry name" value="KH_N4BP1_1st"/>
</dbReference>
<dbReference type="Pfam" id="PF23255">
    <property type="entry name" value="DUF7070"/>
    <property type="match status" value="1"/>
</dbReference>
<dbReference type="GO" id="GO:0036464">
    <property type="term" value="C:cytoplasmic ribonucleoprotein granule"/>
    <property type="evidence" value="ECO:0007669"/>
    <property type="project" value="TreeGrafter"/>
</dbReference>
<proteinExistence type="inferred from homology"/>
<dbReference type="Pfam" id="PF23053">
    <property type="entry name" value="UBA_N4BP1"/>
    <property type="match status" value="1"/>
</dbReference>